<evidence type="ECO:0000256" key="2">
    <source>
        <dbReference type="ARBA" id="ARBA00023125"/>
    </source>
</evidence>
<keyword evidence="1" id="KW-0805">Transcription regulation</keyword>
<dbReference type="CDD" id="cd07377">
    <property type="entry name" value="WHTH_GntR"/>
    <property type="match status" value="1"/>
</dbReference>
<keyword evidence="2" id="KW-0238">DNA-binding</keyword>
<dbReference type="Proteomes" id="UP000663923">
    <property type="component" value="Chromosome"/>
</dbReference>
<dbReference type="SUPFAM" id="SSF46785">
    <property type="entry name" value="Winged helix' DNA-binding domain"/>
    <property type="match status" value="1"/>
</dbReference>
<dbReference type="SUPFAM" id="SSF64288">
    <property type="entry name" value="Chorismate lyase-like"/>
    <property type="match status" value="1"/>
</dbReference>
<evidence type="ECO:0000256" key="1">
    <source>
        <dbReference type="ARBA" id="ARBA00023015"/>
    </source>
</evidence>
<evidence type="ECO:0000259" key="4">
    <source>
        <dbReference type="PROSITE" id="PS50949"/>
    </source>
</evidence>
<dbReference type="PANTHER" id="PTHR44846">
    <property type="entry name" value="MANNOSYL-D-GLYCERATE TRANSPORT/METABOLISM SYSTEM REPRESSOR MNGR-RELATED"/>
    <property type="match status" value="1"/>
</dbReference>
<evidence type="ECO:0000313" key="6">
    <source>
        <dbReference type="Proteomes" id="UP000663923"/>
    </source>
</evidence>
<dbReference type="InterPro" id="IPR050679">
    <property type="entry name" value="Bact_HTH_transcr_reg"/>
</dbReference>
<dbReference type="RefSeq" id="WP_207989623.1">
    <property type="nucleotide sequence ID" value="NZ_CP071794.1"/>
</dbReference>
<dbReference type="InterPro" id="IPR011663">
    <property type="entry name" value="UTRA"/>
</dbReference>
<proteinExistence type="predicted"/>
<dbReference type="Gene3D" id="1.10.10.10">
    <property type="entry name" value="Winged helix-like DNA-binding domain superfamily/Winged helix DNA-binding domain"/>
    <property type="match status" value="1"/>
</dbReference>
<dbReference type="Pfam" id="PF07702">
    <property type="entry name" value="UTRA"/>
    <property type="match status" value="1"/>
</dbReference>
<organism evidence="5 6">
    <name type="scientific">Parasphingorhabdus cellanae</name>
    <dbReference type="NCBI Taxonomy" id="2806553"/>
    <lineage>
        <taxon>Bacteria</taxon>
        <taxon>Pseudomonadati</taxon>
        <taxon>Pseudomonadota</taxon>
        <taxon>Alphaproteobacteria</taxon>
        <taxon>Sphingomonadales</taxon>
        <taxon>Sphingomonadaceae</taxon>
        <taxon>Parasphingorhabdus</taxon>
    </lineage>
</organism>
<reference evidence="5 6" key="1">
    <citation type="submission" date="2021-03" db="EMBL/GenBank/DDBJ databases">
        <title>Complete genome of Parasphingorhabdus_sp.JHSY0214.</title>
        <authorList>
            <person name="Yoo J.H."/>
            <person name="Bae J.W."/>
        </authorList>
    </citation>
    <scope>NUCLEOTIDE SEQUENCE [LARGE SCALE GENOMIC DNA]</scope>
    <source>
        <strain evidence="5 6">JHSY0214</strain>
    </source>
</reference>
<dbReference type="InterPro" id="IPR036388">
    <property type="entry name" value="WH-like_DNA-bd_sf"/>
</dbReference>
<keyword evidence="6" id="KW-1185">Reference proteome</keyword>
<dbReference type="EMBL" id="CP071794">
    <property type="protein sequence ID" value="QTD57278.1"/>
    <property type="molecule type" value="Genomic_DNA"/>
</dbReference>
<dbReference type="PANTHER" id="PTHR44846:SF1">
    <property type="entry name" value="MANNOSYL-D-GLYCERATE TRANSPORT_METABOLISM SYSTEM REPRESSOR MNGR-RELATED"/>
    <property type="match status" value="1"/>
</dbReference>
<dbReference type="SMART" id="SM00866">
    <property type="entry name" value="UTRA"/>
    <property type="match status" value="1"/>
</dbReference>
<dbReference type="InterPro" id="IPR036390">
    <property type="entry name" value="WH_DNA-bd_sf"/>
</dbReference>
<evidence type="ECO:0000313" key="5">
    <source>
        <dbReference type="EMBL" id="QTD57278.1"/>
    </source>
</evidence>
<feature type="domain" description="HTH gntR-type" evidence="4">
    <location>
        <begin position="14"/>
        <end position="82"/>
    </location>
</feature>
<gene>
    <name evidence="5" type="ORF">J4G78_07015</name>
</gene>
<name>A0ABX7T6R7_9SPHN</name>
<sequence>MKTPVLVKDRNSGLPQYLVIAETIRSWIQSGRYKAGDSIATIGELAREFKVAKGTIQEALRELSDNGIIITSRGRRSRVGSQPEIRPVFGDITTKDLLLVETSGDTPSQLASAKIIKPSKKLSKMFEFEASQRVAEYRSLLYLNGRPNGYSIVYVSAGKRTKLLPLLSHDDFKIEVRDRIDNAARSERHVAATTADIEMAHLLDIPVGSPILRYSCAMWNSGDEFLIYFINFLRSDGCEYRLDT</sequence>
<protein>
    <submittedName>
        <fullName evidence="5">GntR family transcriptional regulator</fullName>
    </submittedName>
</protein>
<evidence type="ECO:0000256" key="3">
    <source>
        <dbReference type="ARBA" id="ARBA00023163"/>
    </source>
</evidence>
<dbReference type="InterPro" id="IPR028978">
    <property type="entry name" value="Chorismate_lyase_/UTRA_dom_sf"/>
</dbReference>
<dbReference type="PROSITE" id="PS50949">
    <property type="entry name" value="HTH_GNTR"/>
    <property type="match status" value="1"/>
</dbReference>
<dbReference type="InterPro" id="IPR000524">
    <property type="entry name" value="Tscrpt_reg_HTH_GntR"/>
</dbReference>
<dbReference type="Gene3D" id="3.40.1410.10">
    <property type="entry name" value="Chorismate lyase-like"/>
    <property type="match status" value="1"/>
</dbReference>
<dbReference type="Pfam" id="PF00392">
    <property type="entry name" value="GntR"/>
    <property type="match status" value="1"/>
</dbReference>
<dbReference type="SMART" id="SM00345">
    <property type="entry name" value="HTH_GNTR"/>
    <property type="match status" value="1"/>
</dbReference>
<keyword evidence="3" id="KW-0804">Transcription</keyword>
<accession>A0ABX7T6R7</accession>